<reference evidence="3 4" key="1">
    <citation type="submission" date="2016-10" db="EMBL/GenBank/DDBJ databases">
        <authorList>
            <person name="de Groot N.N."/>
        </authorList>
    </citation>
    <scope>NUCLEOTIDE SEQUENCE [LARGE SCALE GENOMIC DNA]</scope>
    <source>
        <strain evidence="3 4">RK1</strain>
    </source>
</reference>
<evidence type="ECO:0000313" key="4">
    <source>
        <dbReference type="Proteomes" id="UP000198670"/>
    </source>
</evidence>
<dbReference type="PANTHER" id="PTHR43751:SF1">
    <property type="entry name" value="SULFATASE ATSG-RELATED"/>
    <property type="match status" value="1"/>
</dbReference>
<evidence type="ECO:0000256" key="1">
    <source>
        <dbReference type="SAM" id="MobiDB-lite"/>
    </source>
</evidence>
<feature type="region of interest" description="Disordered" evidence="1">
    <location>
        <begin position="442"/>
        <end position="474"/>
    </location>
</feature>
<proteinExistence type="predicted"/>
<evidence type="ECO:0000313" key="3">
    <source>
        <dbReference type="EMBL" id="SFJ06654.1"/>
    </source>
</evidence>
<dbReference type="AlphaFoldDB" id="A0A1I3NBK3"/>
<gene>
    <name evidence="3" type="ORF">SAMN05444682_107160</name>
</gene>
<dbReference type="PANTHER" id="PTHR43751">
    <property type="entry name" value="SULFATASE"/>
    <property type="match status" value="1"/>
</dbReference>
<keyword evidence="4" id="KW-1185">Reference proteome</keyword>
<dbReference type="STRING" id="1477437.SAMN05444682_107160"/>
<dbReference type="Gene3D" id="3.40.720.10">
    <property type="entry name" value="Alkaline Phosphatase, subunit A"/>
    <property type="match status" value="1"/>
</dbReference>
<dbReference type="Pfam" id="PF00884">
    <property type="entry name" value="Sulfatase"/>
    <property type="match status" value="1"/>
</dbReference>
<dbReference type="Proteomes" id="UP000198670">
    <property type="component" value="Unassembled WGS sequence"/>
</dbReference>
<organism evidence="3 4">
    <name type="scientific">Parapedobacter indicus</name>
    <dbReference type="NCBI Taxonomy" id="1477437"/>
    <lineage>
        <taxon>Bacteria</taxon>
        <taxon>Pseudomonadati</taxon>
        <taxon>Bacteroidota</taxon>
        <taxon>Sphingobacteriia</taxon>
        <taxon>Sphingobacteriales</taxon>
        <taxon>Sphingobacteriaceae</taxon>
        <taxon>Parapedobacter</taxon>
    </lineage>
</organism>
<evidence type="ECO:0000259" key="2">
    <source>
        <dbReference type="Pfam" id="PF00884"/>
    </source>
</evidence>
<dbReference type="SUPFAM" id="SSF53649">
    <property type="entry name" value="Alkaline phosphatase-like"/>
    <property type="match status" value="1"/>
</dbReference>
<dbReference type="OrthoDB" id="975025at2"/>
<dbReference type="InterPro" id="IPR017850">
    <property type="entry name" value="Alkaline_phosphatase_core_sf"/>
</dbReference>
<feature type="domain" description="Sulfatase N-terminal" evidence="2">
    <location>
        <begin position="23"/>
        <end position="300"/>
    </location>
</feature>
<accession>A0A1I3NBK3</accession>
<sequence length="474" mass="53577">MALFVWFICWLSVVYGQERASLPNMVIFIGDDLAVRDIGPYGNHVVRTPNLDKLSRESLVFDKAFAASPTCGPSRSSLFTAMYPMRHGAHGNHSGVGEGMSSMVQRLSALGYRVAIAGKLHVGPQEVFPFERIAGTNAPEPGFENTPGLHYDLILAPVDKWLGTQKPDKPFVLIVADHSPHVIWPEKPIYRPDEVDIPPIHIDTEETRKARARYYTDVTKMDTNLGTLMNLLDKHGMTANSILMFTADQGPQWAFGKWGLYDYGIQVPFMVRWPGYVKAGSRTDALVSQVDILPTMVEIANGMPPKDVDGKSFLPVLKDPGVKHRDTVFASHTGDRLMNRAPMRMLRTDRYKYILNLAPEIRYTTHMDRATDHDGGREYWPSWRIESFRDPHAAAVLWRYHHRPEEELYDIGADPWEQVNLAADPKYSDILERFRAQMKTTREVQGDYETGPEDLNAPNKNRGKAKGPVAPYVF</sequence>
<protein>
    <submittedName>
        <fullName evidence="3">Uncharacterized sulfatase</fullName>
    </submittedName>
</protein>
<dbReference type="EMBL" id="FOQO01000007">
    <property type="protein sequence ID" value="SFJ06654.1"/>
    <property type="molecule type" value="Genomic_DNA"/>
</dbReference>
<dbReference type="InterPro" id="IPR052701">
    <property type="entry name" value="GAG_Ulvan_Degrading_Sulfatases"/>
</dbReference>
<name>A0A1I3NBK3_9SPHI</name>
<dbReference type="InterPro" id="IPR000917">
    <property type="entry name" value="Sulfatase_N"/>
</dbReference>
<dbReference type="CDD" id="cd16027">
    <property type="entry name" value="SGSH"/>
    <property type="match status" value="1"/>
</dbReference>